<name>A0A4S4M9M7_9AGAM</name>
<dbReference type="EMBL" id="SGPL01000039">
    <property type="protein sequence ID" value="THH19650.1"/>
    <property type="molecule type" value="Genomic_DNA"/>
</dbReference>
<sequence>MLALPILPTGPVLPPSQASPYSVTPLSAFFPIYPPTAPAGAGAPVTYAATNTECSGLHTAGSAADAWRSLRNRFELRDPIVVQDMRMRLASTWYVDGTVVTEHFKTLRMLRDTANRAGAAISEGEFCQMALMTFPVDGVLGTVVMTLLTCQDSMVAESVLSSQEAQIRASALRRTNLPAVGNSPIVAGTALVATQRPRCGHCNKLGHPTDKCWVDGGAAEHRRPEWWGRRRNRGQNTESDGTTHHDANLALGPNITFVASHNPPMTTGLAIYSDSGAMFHYFADRRDFVIYEPLSQPAEGRAAGPGGFTVAGKGIIVKDAIIQGKRVTRTLSTIHAPDMGQNLLSTRQFDHEGGRVWTKGGRTVVVDATGRHLFESMVSTSGLHIIQSLDIV</sequence>
<comment type="caution">
    <text evidence="2">The sequence shown here is derived from an EMBL/GenBank/DDBJ whole genome shotgun (WGS) entry which is preliminary data.</text>
</comment>
<evidence type="ECO:0000259" key="1">
    <source>
        <dbReference type="Pfam" id="PF22936"/>
    </source>
</evidence>
<gene>
    <name evidence="2" type="ORF">EW146_g1554</name>
</gene>
<dbReference type="AlphaFoldDB" id="A0A4S4M9M7"/>
<dbReference type="OrthoDB" id="3035098at2759"/>
<keyword evidence="3" id="KW-1185">Reference proteome</keyword>
<dbReference type="Pfam" id="PF22936">
    <property type="entry name" value="Pol_BBD"/>
    <property type="match status" value="1"/>
</dbReference>
<proteinExistence type="predicted"/>
<evidence type="ECO:0000313" key="3">
    <source>
        <dbReference type="Proteomes" id="UP000310158"/>
    </source>
</evidence>
<feature type="domain" description="Retrovirus-related Pol polyprotein from transposon TNT 1-94-like beta-barrel" evidence="1">
    <location>
        <begin position="272"/>
        <end position="353"/>
    </location>
</feature>
<organism evidence="2 3">
    <name type="scientific">Bondarzewia mesenterica</name>
    <dbReference type="NCBI Taxonomy" id="1095465"/>
    <lineage>
        <taxon>Eukaryota</taxon>
        <taxon>Fungi</taxon>
        <taxon>Dikarya</taxon>
        <taxon>Basidiomycota</taxon>
        <taxon>Agaricomycotina</taxon>
        <taxon>Agaricomycetes</taxon>
        <taxon>Russulales</taxon>
        <taxon>Bondarzewiaceae</taxon>
        <taxon>Bondarzewia</taxon>
    </lineage>
</organism>
<dbReference type="Proteomes" id="UP000310158">
    <property type="component" value="Unassembled WGS sequence"/>
</dbReference>
<protein>
    <recommendedName>
        <fullName evidence="1">Retrovirus-related Pol polyprotein from transposon TNT 1-94-like beta-barrel domain-containing protein</fullName>
    </recommendedName>
</protein>
<reference evidence="2 3" key="1">
    <citation type="submission" date="2019-02" db="EMBL/GenBank/DDBJ databases">
        <title>Genome sequencing of the rare red list fungi Bondarzewia mesenterica.</title>
        <authorList>
            <person name="Buettner E."/>
            <person name="Kellner H."/>
        </authorList>
    </citation>
    <scope>NUCLEOTIDE SEQUENCE [LARGE SCALE GENOMIC DNA]</scope>
    <source>
        <strain evidence="2 3">DSM 108281</strain>
    </source>
</reference>
<evidence type="ECO:0000313" key="2">
    <source>
        <dbReference type="EMBL" id="THH19650.1"/>
    </source>
</evidence>
<accession>A0A4S4M9M7</accession>
<dbReference type="InterPro" id="IPR054722">
    <property type="entry name" value="PolX-like_BBD"/>
</dbReference>